<feature type="compositionally biased region" description="Low complexity" evidence="1">
    <location>
        <begin position="148"/>
        <end position="160"/>
    </location>
</feature>
<dbReference type="Proteomes" id="UP001302745">
    <property type="component" value="Unassembled WGS sequence"/>
</dbReference>
<evidence type="ECO:0000313" key="3">
    <source>
        <dbReference type="Proteomes" id="UP001302745"/>
    </source>
</evidence>
<dbReference type="AlphaFoldDB" id="A0AAN7A011"/>
<sequence length="330" mass="34542">MGRLPDEIIANIILHLAAEGSSSHDSDDDNDDSDSSPAHALALALAPYATALTLDRVRRFVRSVRVDVLLPPYGGEQARARREDEADRARNDGVFTDVVRSVFGLLEAATATASESPAAMADLDVQGGIPGGDQGGGGDDGGHEADDGGQQQQQQQQDNDPLWPTMRHYTINPGAIAPSDSDSDDDGAASSVSEESSGSVAPGDEKENPFRDKLNPDAARALLLAAARAARRMPALRKMDLVLDPPVWRGIGRLEVEYTAAAMAGTARGGGAPSAPPVGGGGGGTAELLVESHPVFHPDEEVVQAWREAAEEYTGAELGLVAVVKEPMVW</sequence>
<proteinExistence type="predicted"/>
<reference evidence="2" key="2">
    <citation type="submission" date="2023-05" db="EMBL/GenBank/DDBJ databases">
        <authorList>
            <consortium name="Lawrence Berkeley National Laboratory"/>
            <person name="Steindorff A."/>
            <person name="Hensen N."/>
            <person name="Bonometti L."/>
            <person name="Westerberg I."/>
            <person name="Brannstrom I.O."/>
            <person name="Guillou S."/>
            <person name="Cros-Aarteil S."/>
            <person name="Calhoun S."/>
            <person name="Haridas S."/>
            <person name="Kuo A."/>
            <person name="Mondo S."/>
            <person name="Pangilinan J."/>
            <person name="Riley R."/>
            <person name="Labutti K."/>
            <person name="Andreopoulos B."/>
            <person name="Lipzen A."/>
            <person name="Chen C."/>
            <person name="Yanf M."/>
            <person name="Daum C."/>
            <person name="Ng V."/>
            <person name="Clum A."/>
            <person name="Ohm R."/>
            <person name="Martin F."/>
            <person name="Silar P."/>
            <person name="Natvig D."/>
            <person name="Lalanne C."/>
            <person name="Gautier V."/>
            <person name="Ament-Velasquez S.L."/>
            <person name="Kruys A."/>
            <person name="Hutchinson M.I."/>
            <person name="Powell A.J."/>
            <person name="Barry K."/>
            <person name="Miller A.N."/>
            <person name="Grigoriev I.V."/>
            <person name="Debuchy R."/>
            <person name="Gladieux P."/>
            <person name="Thoren M.H."/>
            <person name="Johannesson H."/>
        </authorList>
    </citation>
    <scope>NUCLEOTIDE SEQUENCE</scope>
    <source>
        <strain evidence="2">CBS 538.74</strain>
    </source>
</reference>
<feature type="region of interest" description="Disordered" evidence="1">
    <location>
        <begin position="113"/>
        <end position="212"/>
    </location>
</feature>
<evidence type="ECO:0000313" key="2">
    <source>
        <dbReference type="EMBL" id="KAK4158315.1"/>
    </source>
</evidence>
<accession>A0AAN7A011</accession>
<reference evidence="2" key="1">
    <citation type="journal article" date="2023" name="Mol. Phylogenet. Evol.">
        <title>Genome-scale phylogeny and comparative genomics of the fungal order Sordariales.</title>
        <authorList>
            <person name="Hensen N."/>
            <person name="Bonometti L."/>
            <person name="Westerberg I."/>
            <person name="Brannstrom I.O."/>
            <person name="Guillou S."/>
            <person name="Cros-Aarteil S."/>
            <person name="Calhoun S."/>
            <person name="Haridas S."/>
            <person name="Kuo A."/>
            <person name="Mondo S."/>
            <person name="Pangilinan J."/>
            <person name="Riley R."/>
            <person name="LaButti K."/>
            <person name="Andreopoulos B."/>
            <person name="Lipzen A."/>
            <person name="Chen C."/>
            <person name="Yan M."/>
            <person name="Daum C."/>
            <person name="Ng V."/>
            <person name="Clum A."/>
            <person name="Steindorff A."/>
            <person name="Ohm R.A."/>
            <person name="Martin F."/>
            <person name="Silar P."/>
            <person name="Natvig D.O."/>
            <person name="Lalanne C."/>
            <person name="Gautier V."/>
            <person name="Ament-Velasquez S.L."/>
            <person name="Kruys A."/>
            <person name="Hutchinson M.I."/>
            <person name="Powell A.J."/>
            <person name="Barry K."/>
            <person name="Miller A.N."/>
            <person name="Grigoriev I.V."/>
            <person name="Debuchy R."/>
            <person name="Gladieux P."/>
            <person name="Hiltunen Thoren M."/>
            <person name="Johannesson H."/>
        </authorList>
    </citation>
    <scope>NUCLEOTIDE SEQUENCE</scope>
    <source>
        <strain evidence="2">CBS 538.74</strain>
    </source>
</reference>
<dbReference type="EMBL" id="MU856840">
    <property type="protein sequence ID" value="KAK4158315.1"/>
    <property type="molecule type" value="Genomic_DNA"/>
</dbReference>
<evidence type="ECO:0008006" key="4">
    <source>
        <dbReference type="Google" id="ProtNLM"/>
    </source>
</evidence>
<name>A0AAN7A011_9PEZI</name>
<feature type="compositionally biased region" description="Gly residues" evidence="1">
    <location>
        <begin position="128"/>
        <end position="139"/>
    </location>
</feature>
<comment type="caution">
    <text evidence="2">The sequence shown here is derived from an EMBL/GenBank/DDBJ whole genome shotgun (WGS) entry which is preliminary data.</text>
</comment>
<keyword evidence="3" id="KW-1185">Reference proteome</keyword>
<feature type="compositionally biased region" description="Low complexity" evidence="1">
    <location>
        <begin position="113"/>
        <end position="127"/>
    </location>
</feature>
<feature type="compositionally biased region" description="Basic and acidic residues" evidence="1">
    <location>
        <begin position="203"/>
        <end position="212"/>
    </location>
</feature>
<feature type="compositionally biased region" description="Low complexity" evidence="1">
    <location>
        <begin position="188"/>
        <end position="200"/>
    </location>
</feature>
<organism evidence="2 3">
    <name type="scientific">Chaetomidium leptoderma</name>
    <dbReference type="NCBI Taxonomy" id="669021"/>
    <lineage>
        <taxon>Eukaryota</taxon>
        <taxon>Fungi</taxon>
        <taxon>Dikarya</taxon>
        <taxon>Ascomycota</taxon>
        <taxon>Pezizomycotina</taxon>
        <taxon>Sordariomycetes</taxon>
        <taxon>Sordariomycetidae</taxon>
        <taxon>Sordariales</taxon>
        <taxon>Chaetomiaceae</taxon>
        <taxon>Chaetomidium</taxon>
    </lineage>
</organism>
<evidence type="ECO:0000256" key="1">
    <source>
        <dbReference type="SAM" id="MobiDB-lite"/>
    </source>
</evidence>
<protein>
    <recommendedName>
        <fullName evidence="4">F-box domain-containing protein</fullName>
    </recommendedName>
</protein>
<gene>
    <name evidence="2" type="ORF">C8A00DRAFT_28822</name>
</gene>